<dbReference type="GO" id="GO:0008381">
    <property type="term" value="F:mechanosensitive monoatomic ion channel activity"/>
    <property type="evidence" value="ECO:0007669"/>
    <property type="project" value="UniProtKB-ARBA"/>
</dbReference>
<comment type="similarity">
    <text evidence="2">Belongs to the MscS (TC 1.A.23) family.</text>
</comment>
<dbReference type="InterPro" id="IPR022249">
    <property type="entry name" value="DUF3772"/>
</dbReference>
<sequence>MRRVVETLAVLALTLWTGLALAQQDSASADSPVQAADTAPVAATQPAGPVPAYDDPEWQNLAKRSEEALQAARASNFALATLREDLVNWRATFLGMQSANSGRIRTLQSQLDALGPAPAEGESEPDRIATERARLNEQLAELRVPVQLATEAHTRADRLIAEIDALVRQRWTEDLMTRVTSPLNPEVWPQAAQGLRDATRALYNEARSQWANPIRRDQFNNNLPFTIVLAVVGLVLTLRGRMWSDWLSQRVSARTRRGRGVVEFVLSLGKLVLPLAGIFLLSISLKLTGLFGLRGENIIENLPAIAVNIIVARWLTSLLFTNRDGGRGNPLEMSDEALNMVRWLFISLAWVLSAGVLVKLLSDTADIGDAARSVLMFPVGAIAAVLLWRIGKALRQYDVPENDDPGQARPYRYFLAALVGRGLWLVGIGALVLGIMGYARAFDLLIYATTGTLFLLGAVALLQGLVIDIYSLVTKSEEGAREALVPVLIGFFLTFAALPILALIWGARVSDLSELWTRFREGFQIGSTRISPTDFLTFVVVFALGYTATRLLQGALRTTVLPKTRLDTGGQTAVVSGLGYVGIFLAALIAITTAGIDLSGLAIVAGALSVGIGFGLQNIVSNFVSGIILLIERPISQGDWIEVGGQMGYVRNISVRSTRIETFDRTDVIIPNADLVSGTVTNYTRGNTVGRVIVPVGVAYGTDTKRVEKILREVAEAHPMVLLQPPPNVVFQGFGADSLDFEIRAILRDVNWVLSVKSEMNHEIARRFAEEGIEIPFAQRDIWLRNPEVLPGNTAPKKAEIADQQPETEATQKTTAQTAHLDEDDMDGDGGDGDGR</sequence>
<dbReference type="InterPro" id="IPR011066">
    <property type="entry name" value="MscS_channel_C_sf"/>
</dbReference>
<evidence type="ECO:0000256" key="7">
    <source>
        <dbReference type="SAM" id="MobiDB-lite"/>
    </source>
</evidence>
<gene>
    <name evidence="12" type="ORF">SAMN05421850_1108</name>
</gene>
<evidence type="ECO:0000259" key="9">
    <source>
        <dbReference type="Pfam" id="PF00924"/>
    </source>
</evidence>
<keyword evidence="4" id="KW-0812">Transmembrane</keyword>
<dbReference type="SUPFAM" id="SSF82861">
    <property type="entry name" value="Mechanosensitive channel protein MscS (YggB), transmembrane region"/>
    <property type="match status" value="1"/>
</dbReference>
<accession>A0A1G8RVQ3</accession>
<dbReference type="Gene3D" id="2.30.30.60">
    <property type="match status" value="1"/>
</dbReference>
<evidence type="ECO:0000256" key="4">
    <source>
        <dbReference type="ARBA" id="ARBA00022692"/>
    </source>
</evidence>
<dbReference type="GO" id="GO:0005886">
    <property type="term" value="C:plasma membrane"/>
    <property type="evidence" value="ECO:0007669"/>
    <property type="project" value="UniProtKB-SubCell"/>
</dbReference>
<keyword evidence="5" id="KW-1133">Transmembrane helix</keyword>
<dbReference type="Proteomes" id="UP000199340">
    <property type="component" value="Unassembled WGS sequence"/>
</dbReference>
<evidence type="ECO:0000256" key="3">
    <source>
        <dbReference type="ARBA" id="ARBA00022475"/>
    </source>
</evidence>
<dbReference type="Gene3D" id="3.30.70.100">
    <property type="match status" value="1"/>
</dbReference>
<dbReference type="InterPro" id="IPR049278">
    <property type="entry name" value="MS_channel_C"/>
</dbReference>
<evidence type="ECO:0000256" key="5">
    <source>
        <dbReference type="ARBA" id="ARBA00022989"/>
    </source>
</evidence>
<evidence type="ECO:0000256" key="6">
    <source>
        <dbReference type="ARBA" id="ARBA00023136"/>
    </source>
</evidence>
<evidence type="ECO:0000256" key="2">
    <source>
        <dbReference type="ARBA" id="ARBA00008017"/>
    </source>
</evidence>
<proteinExistence type="inferred from homology"/>
<dbReference type="EMBL" id="FNEB01000010">
    <property type="protein sequence ID" value="SDJ20430.1"/>
    <property type="molecule type" value="Genomic_DNA"/>
</dbReference>
<dbReference type="STRING" id="490829.SAMN05421850_1108"/>
<keyword evidence="13" id="KW-1185">Reference proteome</keyword>
<feature type="domain" description="DUF3772" evidence="10">
    <location>
        <begin position="148"/>
        <end position="207"/>
    </location>
</feature>
<evidence type="ECO:0000259" key="10">
    <source>
        <dbReference type="Pfam" id="PF12607"/>
    </source>
</evidence>
<keyword evidence="6" id="KW-0472">Membrane</keyword>
<dbReference type="Pfam" id="PF21082">
    <property type="entry name" value="MS_channel_3rd"/>
    <property type="match status" value="1"/>
</dbReference>
<evidence type="ECO:0000256" key="1">
    <source>
        <dbReference type="ARBA" id="ARBA00004651"/>
    </source>
</evidence>
<feature type="region of interest" description="Disordered" evidence="7">
    <location>
        <begin position="31"/>
        <end position="53"/>
    </location>
</feature>
<dbReference type="InterPro" id="IPR023408">
    <property type="entry name" value="MscS_beta-dom_sf"/>
</dbReference>
<feature type="chain" id="PRO_5011701448" evidence="8">
    <location>
        <begin position="23"/>
        <end position="836"/>
    </location>
</feature>
<keyword evidence="8" id="KW-0732">Signal</keyword>
<dbReference type="AlphaFoldDB" id="A0A1G8RVQ3"/>
<dbReference type="Gene3D" id="1.10.287.1260">
    <property type="match status" value="1"/>
</dbReference>
<dbReference type="PANTHER" id="PTHR30347">
    <property type="entry name" value="POTASSIUM CHANNEL RELATED"/>
    <property type="match status" value="1"/>
</dbReference>
<evidence type="ECO:0000313" key="13">
    <source>
        <dbReference type="Proteomes" id="UP000199340"/>
    </source>
</evidence>
<evidence type="ECO:0000313" key="12">
    <source>
        <dbReference type="EMBL" id="SDJ20430.1"/>
    </source>
</evidence>
<comment type="subcellular location">
    <subcellularLocation>
        <location evidence="1">Cell membrane</location>
        <topology evidence="1">Multi-pass membrane protein</topology>
    </subcellularLocation>
</comment>
<dbReference type="Pfam" id="PF00924">
    <property type="entry name" value="MS_channel_2nd"/>
    <property type="match status" value="1"/>
</dbReference>
<feature type="signal peptide" evidence="8">
    <location>
        <begin position="1"/>
        <end position="22"/>
    </location>
</feature>
<feature type="compositionally biased region" description="Acidic residues" evidence="7">
    <location>
        <begin position="822"/>
        <end position="836"/>
    </location>
</feature>
<dbReference type="InterPro" id="IPR052702">
    <property type="entry name" value="MscS-like_channel"/>
</dbReference>
<feature type="domain" description="Mechanosensitive ion channel MscS C-terminal" evidence="11">
    <location>
        <begin position="693"/>
        <end position="775"/>
    </location>
</feature>
<feature type="compositionally biased region" description="Low complexity" evidence="7">
    <location>
        <begin position="804"/>
        <end position="819"/>
    </location>
</feature>
<feature type="region of interest" description="Disordered" evidence="7">
    <location>
        <begin position="793"/>
        <end position="836"/>
    </location>
</feature>
<organism evidence="12 13">
    <name type="scientific">Lutimaribacter saemankumensis</name>
    <dbReference type="NCBI Taxonomy" id="490829"/>
    <lineage>
        <taxon>Bacteria</taxon>
        <taxon>Pseudomonadati</taxon>
        <taxon>Pseudomonadota</taxon>
        <taxon>Alphaproteobacteria</taxon>
        <taxon>Rhodobacterales</taxon>
        <taxon>Roseobacteraceae</taxon>
        <taxon>Lutimaribacter</taxon>
    </lineage>
</organism>
<evidence type="ECO:0000256" key="8">
    <source>
        <dbReference type="SAM" id="SignalP"/>
    </source>
</evidence>
<evidence type="ECO:0000259" key="11">
    <source>
        <dbReference type="Pfam" id="PF21082"/>
    </source>
</evidence>
<dbReference type="InterPro" id="IPR010920">
    <property type="entry name" value="LSM_dom_sf"/>
</dbReference>
<dbReference type="PANTHER" id="PTHR30347:SF1">
    <property type="entry name" value="MECHANOSENSITIVE CHANNEL MSCK"/>
    <property type="match status" value="1"/>
</dbReference>
<dbReference type="SUPFAM" id="SSF50182">
    <property type="entry name" value="Sm-like ribonucleoproteins"/>
    <property type="match status" value="1"/>
</dbReference>
<keyword evidence="3" id="KW-1003">Cell membrane</keyword>
<name>A0A1G8RVQ3_9RHOB</name>
<feature type="domain" description="Mechanosensitive ion channel MscS" evidence="9">
    <location>
        <begin position="618"/>
        <end position="685"/>
    </location>
</feature>
<dbReference type="Pfam" id="PF12607">
    <property type="entry name" value="DUF3772"/>
    <property type="match status" value="1"/>
</dbReference>
<dbReference type="InterPro" id="IPR011014">
    <property type="entry name" value="MscS_channel_TM-2"/>
</dbReference>
<dbReference type="InterPro" id="IPR006685">
    <property type="entry name" value="MscS_channel_2nd"/>
</dbReference>
<protein>
    <submittedName>
        <fullName evidence="12">Small-conductance mechanosensitive channel</fullName>
    </submittedName>
</protein>
<dbReference type="SUPFAM" id="SSF82689">
    <property type="entry name" value="Mechanosensitive channel protein MscS (YggB), C-terminal domain"/>
    <property type="match status" value="1"/>
</dbReference>
<dbReference type="RefSeq" id="WP_175491504.1">
    <property type="nucleotide sequence ID" value="NZ_FNEB01000010.1"/>
</dbReference>
<reference evidence="12 13" key="1">
    <citation type="submission" date="2016-10" db="EMBL/GenBank/DDBJ databases">
        <authorList>
            <person name="de Groot N.N."/>
        </authorList>
    </citation>
    <scope>NUCLEOTIDE SEQUENCE [LARGE SCALE GENOMIC DNA]</scope>
    <source>
        <strain evidence="12 13">DSM 28010</strain>
    </source>
</reference>